<protein>
    <submittedName>
        <fullName evidence="1">Uncharacterized protein</fullName>
    </submittedName>
</protein>
<accession>A0A645DF21</accession>
<dbReference type="EMBL" id="VSSQ01035260">
    <property type="protein sequence ID" value="MPM87443.1"/>
    <property type="molecule type" value="Genomic_DNA"/>
</dbReference>
<proteinExistence type="predicted"/>
<reference evidence="1" key="1">
    <citation type="submission" date="2019-08" db="EMBL/GenBank/DDBJ databases">
        <authorList>
            <person name="Kucharzyk K."/>
            <person name="Murdoch R.W."/>
            <person name="Higgins S."/>
            <person name="Loffler F."/>
        </authorList>
    </citation>
    <scope>NUCLEOTIDE SEQUENCE</scope>
</reference>
<gene>
    <name evidence="1" type="ORF">SDC9_134539</name>
</gene>
<dbReference type="AlphaFoldDB" id="A0A645DF21"/>
<name>A0A645DF21_9ZZZZ</name>
<organism evidence="1">
    <name type="scientific">bioreactor metagenome</name>
    <dbReference type="NCBI Taxonomy" id="1076179"/>
    <lineage>
        <taxon>unclassified sequences</taxon>
        <taxon>metagenomes</taxon>
        <taxon>ecological metagenomes</taxon>
    </lineage>
</organism>
<comment type="caution">
    <text evidence="1">The sequence shown here is derived from an EMBL/GenBank/DDBJ whole genome shotgun (WGS) entry which is preliminary data.</text>
</comment>
<sequence length="51" mass="5570">MNGADLQLVPLIVVEHGEKAELAHQAGRQELRDEALVLEITHGEIEGFPPV</sequence>
<evidence type="ECO:0000313" key="1">
    <source>
        <dbReference type="EMBL" id="MPM87443.1"/>
    </source>
</evidence>